<name>A0A0A2JXB4_PENEN</name>
<dbReference type="OrthoDB" id="4259427at2759"/>
<protein>
    <submittedName>
        <fullName evidence="1">Uncharacterized protein</fullName>
    </submittedName>
</protein>
<comment type="caution">
    <text evidence="1">The sequence shown here is derived from an EMBL/GenBank/DDBJ whole genome shotgun (WGS) entry which is preliminary data.</text>
</comment>
<reference evidence="1 2" key="1">
    <citation type="journal article" date="2015" name="Mol. Plant Microbe Interact.">
        <title>Genome, transcriptome, and functional analyses of Penicillium expansum provide new insights into secondary metabolism and pathogenicity.</title>
        <authorList>
            <person name="Ballester A.R."/>
            <person name="Marcet-Houben M."/>
            <person name="Levin E."/>
            <person name="Sela N."/>
            <person name="Selma-Lazaro C."/>
            <person name="Carmona L."/>
            <person name="Wisniewski M."/>
            <person name="Droby S."/>
            <person name="Gonzalez-Candelas L."/>
            <person name="Gabaldon T."/>
        </authorList>
    </citation>
    <scope>NUCLEOTIDE SEQUENCE [LARGE SCALE GENOMIC DNA]</scope>
    <source>
        <strain evidence="1 2">MD-8</strain>
    </source>
</reference>
<dbReference type="HOGENOM" id="CLU_066913_0_0_1"/>
<dbReference type="RefSeq" id="XP_016600646.1">
    <property type="nucleotide sequence ID" value="XM_016744726.1"/>
</dbReference>
<dbReference type="STRING" id="27334.A0A0A2JXB4"/>
<organism evidence="1 2">
    <name type="scientific">Penicillium expansum</name>
    <name type="common">Blue mold rot fungus</name>
    <dbReference type="NCBI Taxonomy" id="27334"/>
    <lineage>
        <taxon>Eukaryota</taxon>
        <taxon>Fungi</taxon>
        <taxon>Dikarya</taxon>
        <taxon>Ascomycota</taxon>
        <taxon>Pezizomycotina</taxon>
        <taxon>Eurotiomycetes</taxon>
        <taxon>Eurotiomycetidae</taxon>
        <taxon>Eurotiales</taxon>
        <taxon>Aspergillaceae</taxon>
        <taxon>Penicillium</taxon>
    </lineage>
</organism>
<dbReference type="GeneID" id="27680146"/>
<sequence length="254" mass="29598">MSVEHTRDWSNLLPAAKPTGQIDQAFDLPDAGCFTLYQFPCVLEHPSHFVTWRNDINQILKMHRLHRLIDSGISRPYKDSPNARRWQQMSIEVRNWIAWNMNPILVRMIVKGQPRADLADEFMEGAEMILREYPRGPAQDLDDVSAGLFNLIGCRRSDYSSTRLFVHRLMEYYTHTLNLKMGIPPFVPLLILLQEIEGDVGPAFVNLRYDRLDDMNNVTQDVTKAYFEDVYFDVLEHLESMDQTPHDVHHLLTE</sequence>
<dbReference type="AlphaFoldDB" id="A0A0A2JXB4"/>
<evidence type="ECO:0000313" key="2">
    <source>
        <dbReference type="Proteomes" id="UP000030143"/>
    </source>
</evidence>
<dbReference type="Proteomes" id="UP000030143">
    <property type="component" value="Unassembled WGS sequence"/>
</dbReference>
<dbReference type="PhylomeDB" id="A0A0A2JXB4"/>
<proteinExistence type="predicted"/>
<gene>
    <name evidence="1" type="ORF">PEX2_074560</name>
</gene>
<keyword evidence="2" id="KW-1185">Reference proteome</keyword>
<dbReference type="EMBL" id="JQFZ01000094">
    <property type="protein sequence ID" value="KGO59476.1"/>
    <property type="molecule type" value="Genomic_DNA"/>
</dbReference>
<evidence type="ECO:0000313" key="1">
    <source>
        <dbReference type="EMBL" id="KGO59476.1"/>
    </source>
</evidence>
<accession>A0A0A2JXB4</accession>
<dbReference type="VEuPathDB" id="FungiDB:PEXP_083130"/>